<comment type="subcellular location">
    <subcellularLocation>
        <location evidence="2">Cytoplasm</location>
    </subcellularLocation>
</comment>
<comment type="similarity">
    <text evidence="2">Belongs to the UreD family.</text>
</comment>
<evidence type="ECO:0000256" key="1">
    <source>
        <dbReference type="ARBA" id="ARBA00023186"/>
    </source>
</evidence>
<dbReference type="GO" id="GO:0005737">
    <property type="term" value="C:cytoplasm"/>
    <property type="evidence" value="ECO:0007669"/>
    <property type="project" value="UniProtKB-SubCell"/>
</dbReference>
<keyword evidence="1 2" id="KW-0143">Chaperone</keyword>
<dbReference type="HAMAP" id="MF_01384">
    <property type="entry name" value="UreD"/>
    <property type="match status" value="1"/>
</dbReference>
<accession>A0A0F0GGL3</accession>
<keyword evidence="4" id="KW-1185">Reference proteome</keyword>
<dbReference type="Pfam" id="PF01774">
    <property type="entry name" value="UreD"/>
    <property type="match status" value="1"/>
</dbReference>
<gene>
    <name evidence="2" type="primary">ureD</name>
    <name evidence="3" type="ORF">UK23_36935</name>
</gene>
<comment type="caution">
    <text evidence="3">The sequence shown here is derived from an EMBL/GenBank/DDBJ whole genome shotgun (WGS) entry which is preliminary data.</text>
</comment>
<evidence type="ECO:0000313" key="4">
    <source>
        <dbReference type="Proteomes" id="UP000033393"/>
    </source>
</evidence>
<dbReference type="RefSeq" id="WP_045316415.1">
    <property type="nucleotide sequence ID" value="NZ_JYJG01000348.1"/>
</dbReference>
<dbReference type="InterPro" id="IPR002669">
    <property type="entry name" value="UreD"/>
</dbReference>
<keyword evidence="2" id="KW-0996">Nickel insertion</keyword>
<protein>
    <recommendedName>
        <fullName evidence="2">Urease accessory protein UreD</fullName>
    </recommendedName>
</protein>
<name>A0A0F0GGL3_LENAE</name>
<evidence type="ECO:0000313" key="3">
    <source>
        <dbReference type="EMBL" id="KJK42470.1"/>
    </source>
</evidence>
<dbReference type="GO" id="GO:0016151">
    <property type="term" value="F:nickel cation binding"/>
    <property type="evidence" value="ECO:0007669"/>
    <property type="project" value="UniProtKB-UniRule"/>
</dbReference>
<reference evidence="3 4" key="1">
    <citation type="submission" date="2015-02" db="EMBL/GenBank/DDBJ databases">
        <authorList>
            <person name="Ju K.-S."/>
            <person name="Doroghazi J.R."/>
            <person name="Metcalf W."/>
        </authorList>
    </citation>
    <scope>NUCLEOTIDE SEQUENCE [LARGE SCALE GENOMIC DNA]</scope>
    <source>
        <strain evidence="3 4">NRRL B-16140</strain>
    </source>
</reference>
<comment type="subunit">
    <text evidence="2">UreD, UreF and UreG form a complex that acts as a GTP-hydrolysis-dependent molecular chaperone, activating the urease apoprotein by helping to assemble the nickel containing metallocenter of UreC. The UreE protein probably delivers the nickel.</text>
</comment>
<dbReference type="OrthoDB" id="8677206at2"/>
<proteinExistence type="inferred from homology"/>
<dbReference type="EMBL" id="JYJG01000348">
    <property type="protein sequence ID" value="KJK42470.1"/>
    <property type="molecule type" value="Genomic_DNA"/>
</dbReference>
<dbReference type="STRING" id="68170.GCA_000974445_04327"/>
<dbReference type="Proteomes" id="UP000033393">
    <property type="component" value="Unassembled WGS sequence"/>
</dbReference>
<organism evidence="3 4">
    <name type="scientific">Lentzea aerocolonigenes</name>
    <name type="common">Lechevalieria aerocolonigenes</name>
    <name type="synonym">Saccharothrix aerocolonigenes</name>
    <dbReference type="NCBI Taxonomy" id="68170"/>
    <lineage>
        <taxon>Bacteria</taxon>
        <taxon>Bacillati</taxon>
        <taxon>Actinomycetota</taxon>
        <taxon>Actinomycetes</taxon>
        <taxon>Pseudonocardiales</taxon>
        <taxon>Pseudonocardiaceae</taxon>
        <taxon>Lentzea</taxon>
    </lineage>
</organism>
<evidence type="ECO:0000256" key="2">
    <source>
        <dbReference type="HAMAP-Rule" id="MF_01384"/>
    </source>
</evidence>
<dbReference type="eggNOG" id="COG0829">
    <property type="taxonomic scope" value="Bacteria"/>
</dbReference>
<comment type="function">
    <text evidence="2">Required for maturation of urease via the functional incorporation of the urease nickel metallocenter.</text>
</comment>
<keyword evidence="2" id="KW-0963">Cytoplasm</keyword>
<dbReference type="AlphaFoldDB" id="A0A0F0GGL3"/>
<sequence length="233" mass="23921">MKASARLVVALDSHGNSVVRVLRSQSPLTLVPARRVGAVALVHLVSSVTSPLGGDSLELTVEVGPGASLDLRGVAATLMLPGPTGLPSFSSVRFSVEGTVRYLPEPTVVTRRADHTAVVEAELDSHAELSLREVLVLGRAGEPGGVLSTLVRATRCGRPLLHQQLVVGSPAVDRSSAGLAGKRVVGTSLMLDAVPRASGGGEWWNVVPLAAGGTLATALGDDVVTVTRVLDAI</sequence>
<dbReference type="PATRIC" id="fig|68170.10.peg.9668"/>